<comment type="caution">
    <text evidence="3">The sequence shown here is derived from an EMBL/GenBank/DDBJ whole genome shotgun (WGS) entry which is preliminary data.</text>
</comment>
<dbReference type="AlphaFoldDB" id="A0A1C7NEA6"/>
<evidence type="ECO:0000259" key="2">
    <source>
        <dbReference type="PROSITE" id="PS50127"/>
    </source>
</evidence>
<reference evidence="3 4" key="1">
    <citation type="submission" date="2016-03" db="EMBL/GenBank/DDBJ databases">
        <title>Choanephora cucurbitarum.</title>
        <authorList>
            <person name="Min B."/>
            <person name="Park H."/>
            <person name="Park J.-H."/>
            <person name="Shin H.-D."/>
            <person name="Choi I.-G."/>
        </authorList>
    </citation>
    <scope>NUCLEOTIDE SEQUENCE [LARGE SCALE GENOMIC DNA]</scope>
    <source>
        <strain evidence="3 4">KUS-F28377</strain>
    </source>
</reference>
<dbReference type="PANTHER" id="PTHR24067">
    <property type="entry name" value="UBIQUITIN-CONJUGATING ENZYME E2"/>
    <property type="match status" value="1"/>
</dbReference>
<accession>A0A1C7NEA6</accession>
<dbReference type="Proteomes" id="UP000093000">
    <property type="component" value="Unassembled WGS sequence"/>
</dbReference>
<dbReference type="InterPro" id="IPR000608">
    <property type="entry name" value="UBC"/>
</dbReference>
<dbReference type="InterPro" id="IPR016135">
    <property type="entry name" value="UBQ-conjugating_enzyme/RWD"/>
</dbReference>
<dbReference type="PROSITE" id="PS50127">
    <property type="entry name" value="UBC_2"/>
    <property type="match status" value="1"/>
</dbReference>
<organism evidence="3 4">
    <name type="scientific">Choanephora cucurbitarum</name>
    <dbReference type="NCBI Taxonomy" id="101091"/>
    <lineage>
        <taxon>Eukaryota</taxon>
        <taxon>Fungi</taxon>
        <taxon>Fungi incertae sedis</taxon>
        <taxon>Mucoromycota</taxon>
        <taxon>Mucoromycotina</taxon>
        <taxon>Mucoromycetes</taxon>
        <taxon>Mucorales</taxon>
        <taxon>Mucorineae</taxon>
        <taxon>Choanephoraceae</taxon>
        <taxon>Choanephoroideae</taxon>
        <taxon>Choanephora</taxon>
    </lineage>
</organism>
<dbReference type="CDD" id="cd23808">
    <property type="entry name" value="UBCc_UBE2W"/>
    <property type="match status" value="1"/>
</dbReference>
<dbReference type="STRING" id="101091.A0A1C7NEA6"/>
<sequence>MSSIYTKRLTKELKDLNKNPPEGVEVEEADNFKKWKLRLTGAPGTIYEGEEFKLEFRFTPQYPLEAPDVVFIKPFVPIHPQPLYIYSNGHICLNILYKDWSPVQTVAHVCLSIISMISSCTKKELPPDNDLYIKGASNSPKKTVWAFQDVLGVKLV</sequence>
<dbReference type="OrthoDB" id="406833at2759"/>
<proteinExistence type="predicted"/>
<dbReference type="Gene3D" id="3.10.110.10">
    <property type="entry name" value="Ubiquitin Conjugating Enzyme"/>
    <property type="match status" value="1"/>
</dbReference>
<protein>
    <submittedName>
        <fullName evidence="3">Putative ubiquitin-conjugating enzyme E2 W</fullName>
    </submittedName>
</protein>
<keyword evidence="4" id="KW-1185">Reference proteome</keyword>
<dbReference type="Pfam" id="PF00179">
    <property type="entry name" value="UQ_con"/>
    <property type="match status" value="1"/>
</dbReference>
<evidence type="ECO:0000313" key="4">
    <source>
        <dbReference type="Proteomes" id="UP000093000"/>
    </source>
</evidence>
<gene>
    <name evidence="3" type="primary">ube2w</name>
    <name evidence="3" type="ORF">A0J61_04836</name>
</gene>
<dbReference type="EMBL" id="LUGH01000246">
    <property type="protein sequence ID" value="OBZ87109.1"/>
    <property type="molecule type" value="Genomic_DNA"/>
</dbReference>
<name>A0A1C7NEA6_9FUNG</name>
<dbReference type="InParanoid" id="A0A1C7NEA6"/>
<feature type="domain" description="UBC core" evidence="2">
    <location>
        <begin position="4"/>
        <end position="156"/>
    </location>
</feature>
<dbReference type="SUPFAM" id="SSF54495">
    <property type="entry name" value="UBC-like"/>
    <property type="match status" value="1"/>
</dbReference>
<dbReference type="InterPro" id="IPR050113">
    <property type="entry name" value="Ub_conjugating_enzyme"/>
</dbReference>
<dbReference type="SMART" id="SM00212">
    <property type="entry name" value="UBCc"/>
    <property type="match status" value="1"/>
</dbReference>
<evidence type="ECO:0000256" key="1">
    <source>
        <dbReference type="ARBA" id="ARBA00022786"/>
    </source>
</evidence>
<evidence type="ECO:0000313" key="3">
    <source>
        <dbReference type="EMBL" id="OBZ87109.1"/>
    </source>
</evidence>
<keyword evidence="1" id="KW-0833">Ubl conjugation pathway</keyword>